<keyword evidence="8" id="KW-1185">Reference proteome</keyword>
<keyword evidence="4 5" id="KW-0732">Signal</keyword>
<dbReference type="Pfam" id="PF00496">
    <property type="entry name" value="SBP_bac_5"/>
    <property type="match status" value="1"/>
</dbReference>
<dbReference type="PANTHER" id="PTHR30290">
    <property type="entry name" value="PERIPLASMIC BINDING COMPONENT OF ABC TRANSPORTER"/>
    <property type="match status" value="1"/>
</dbReference>
<evidence type="ECO:0000256" key="5">
    <source>
        <dbReference type="SAM" id="SignalP"/>
    </source>
</evidence>
<dbReference type="PANTHER" id="PTHR30290:SF10">
    <property type="entry name" value="PERIPLASMIC OLIGOPEPTIDE-BINDING PROTEIN-RELATED"/>
    <property type="match status" value="1"/>
</dbReference>
<keyword evidence="3" id="KW-0813">Transport</keyword>
<dbReference type="InterPro" id="IPR039424">
    <property type="entry name" value="SBP_5"/>
</dbReference>
<comment type="subcellular location">
    <subcellularLocation>
        <location evidence="1">Cell envelope</location>
    </subcellularLocation>
</comment>
<dbReference type="Gene3D" id="3.40.190.10">
    <property type="entry name" value="Periplasmic binding protein-like II"/>
    <property type="match status" value="1"/>
</dbReference>
<dbReference type="CDD" id="cd08504">
    <property type="entry name" value="PBP2_OppA"/>
    <property type="match status" value="1"/>
</dbReference>
<reference evidence="8" key="1">
    <citation type="journal article" date="2019" name="Int. J. Syst. Evol. Microbiol.">
        <title>The Global Catalogue of Microorganisms (GCM) 10K type strain sequencing project: providing services to taxonomists for standard genome sequencing and annotation.</title>
        <authorList>
            <consortium name="The Broad Institute Genomics Platform"/>
            <consortium name="The Broad Institute Genome Sequencing Center for Infectious Disease"/>
            <person name="Wu L."/>
            <person name="Ma J."/>
        </authorList>
    </citation>
    <scope>NUCLEOTIDE SEQUENCE [LARGE SCALE GENOMIC DNA]</scope>
    <source>
        <strain evidence="8">CCUG 63287</strain>
    </source>
</reference>
<protein>
    <submittedName>
        <fullName evidence="7">Peptide ABC transporter substrate-binding protein</fullName>
    </submittedName>
</protein>
<evidence type="ECO:0000256" key="4">
    <source>
        <dbReference type="ARBA" id="ARBA00022729"/>
    </source>
</evidence>
<comment type="caution">
    <text evidence="7">The sequence shown here is derived from an EMBL/GenBank/DDBJ whole genome shotgun (WGS) entry which is preliminary data.</text>
</comment>
<dbReference type="PIRSF" id="PIRSF002741">
    <property type="entry name" value="MppA"/>
    <property type="match status" value="1"/>
</dbReference>
<evidence type="ECO:0000313" key="7">
    <source>
        <dbReference type="EMBL" id="MFC4651760.1"/>
    </source>
</evidence>
<evidence type="ECO:0000259" key="6">
    <source>
        <dbReference type="Pfam" id="PF00496"/>
    </source>
</evidence>
<gene>
    <name evidence="7" type="ORF">ACFO26_02430</name>
</gene>
<dbReference type="Gene3D" id="3.10.105.10">
    <property type="entry name" value="Dipeptide-binding Protein, Domain 3"/>
    <property type="match status" value="1"/>
</dbReference>
<name>A0ABV9JEF1_9LACT</name>
<sequence length="547" mass="59545">MKKLKITALSGLSLAAVLLLAACGNNSSASNSNKNIQYSLNSDLLTLDSSLAADVNSIDTLLNVESGLVRFDKNAEVANDLAQSIAISKDGLTYTVTLRPNLKWSNGAKLTAHDFVYGWQRTINPKTASEYAAALYPVKNAQAINMGKAPVSSLGIKAVSDSKLIITLAQPTPYFEKLMTEQAFYPLNQKFVEKEGKSYGTTSDKTLYDGPYKFSKGSKGWTGSNKTFSLVKNPNFYDAKEVKAVGVTYQVITNTTTAAQLYKEGKLDIAILDTPSLVSANKKTKGFKILPAPRIDELEYNQSGKIPALTNLKIREALNLATNRQGLLNAAAPYFSVVKTVTPNGLDTAPNGEDFAKYAAQPYTYNATEAAKLFKEGLAEEHLKSLTLTLEGDSDDAFHKSAVDYLRTSLENALPDLTINEMLVPKAQRLKDAQNGNFQIILSSWGADYNEPSDFLGNFVTGNAMNDGKFSNSAFDTAYKRATTVPDITQPAKLYADYKDAEQAIYEQANVNPLDTEAKPILISPKLKGVSEVNSAMIYDLRNAEIK</sequence>
<evidence type="ECO:0000256" key="2">
    <source>
        <dbReference type="ARBA" id="ARBA00005695"/>
    </source>
</evidence>
<dbReference type="Proteomes" id="UP001595987">
    <property type="component" value="Unassembled WGS sequence"/>
</dbReference>
<dbReference type="RefSeq" id="WP_213536911.1">
    <property type="nucleotide sequence ID" value="NZ_BOVQ01000011.1"/>
</dbReference>
<evidence type="ECO:0000256" key="3">
    <source>
        <dbReference type="ARBA" id="ARBA00022448"/>
    </source>
</evidence>
<dbReference type="InterPro" id="IPR030678">
    <property type="entry name" value="Peptide/Ni-bd"/>
</dbReference>
<proteinExistence type="inferred from homology"/>
<dbReference type="InterPro" id="IPR000914">
    <property type="entry name" value="SBP_5_dom"/>
</dbReference>
<evidence type="ECO:0000313" key="8">
    <source>
        <dbReference type="Proteomes" id="UP001595987"/>
    </source>
</evidence>
<dbReference type="EMBL" id="JBHSGD010000003">
    <property type="protein sequence ID" value="MFC4651760.1"/>
    <property type="molecule type" value="Genomic_DNA"/>
</dbReference>
<dbReference type="Gene3D" id="3.90.76.10">
    <property type="entry name" value="Dipeptide-binding Protein, Domain 1"/>
    <property type="match status" value="1"/>
</dbReference>
<dbReference type="PROSITE" id="PS51257">
    <property type="entry name" value="PROKAR_LIPOPROTEIN"/>
    <property type="match status" value="1"/>
</dbReference>
<organism evidence="7 8">
    <name type="scientific">Lactococcus nasutitermitis</name>
    <dbReference type="NCBI Taxonomy" id="1652957"/>
    <lineage>
        <taxon>Bacteria</taxon>
        <taxon>Bacillati</taxon>
        <taxon>Bacillota</taxon>
        <taxon>Bacilli</taxon>
        <taxon>Lactobacillales</taxon>
        <taxon>Streptococcaceae</taxon>
        <taxon>Lactococcus</taxon>
    </lineage>
</organism>
<dbReference type="SUPFAM" id="SSF53850">
    <property type="entry name" value="Periplasmic binding protein-like II"/>
    <property type="match status" value="1"/>
</dbReference>
<feature type="signal peptide" evidence="5">
    <location>
        <begin position="1"/>
        <end position="21"/>
    </location>
</feature>
<feature type="chain" id="PRO_5047106983" evidence="5">
    <location>
        <begin position="22"/>
        <end position="547"/>
    </location>
</feature>
<comment type="similarity">
    <text evidence="2">Belongs to the bacterial solute-binding protein 5 family.</text>
</comment>
<accession>A0ABV9JEF1</accession>
<feature type="domain" description="Solute-binding protein family 5" evidence="6">
    <location>
        <begin position="76"/>
        <end position="466"/>
    </location>
</feature>
<evidence type="ECO:0000256" key="1">
    <source>
        <dbReference type="ARBA" id="ARBA00004196"/>
    </source>
</evidence>